<dbReference type="EMBL" id="JASJOU010000002">
    <property type="protein sequence ID" value="MDJ1500723.1"/>
    <property type="molecule type" value="Genomic_DNA"/>
</dbReference>
<evidence type="ECO:0000256" key="5">
    <source>
        <dbReference type="SAM" id="SignalP"/>
    </source>
</evidence>
<evidence type="ECO:0000313" key="7">
    <source>
        <dbReference type="EMBL" id="MDJ1500723.1"/>
    </source>
</evidence>
<name>A0AAE3R4I9_9BACT</name>
<evidence type="ECO:0000313" key="8">
    <source>
        <dbReference type="Proteomes" id="UP001232063"/>
    </source>
</evidence>
<proteinExistence type="inferred from homology"/>
<feature type="chain" id="PRO_5042207486" evidence="5">
    <location>
        <begin position="25"/>
        <end position="174"/>
    </location>
</feature>
<dbReference type="InterPro" id="IPR038765">
    <property type="entry name" value="Papain-like_cys_pep_sf"/>
</dbReference>
<dbReference type="Pfam" id="PF00877">
    <property type="entry name" value="NLPC_P60"/>
    <property type="match status" value="1"/>
</dbReference>
<keyword evidence="2" id="KW-0645">Protease</keyword>
<dbReference type="GO" id="GO:0008234">
    <property type="term" value="F:cysteine-type peptidase activity"/>
    <property type="evidence" value="ECO:0007669"/>
    <property type="project" value="UniProtKB-KW"/>
</dbReference>
<feature type="domain" description="NlpC/P60" evidence="6">
    <location>
        <begin position="45"/>
        <end position="173"/>
    </location>
</feature>
<dbReference type="RefSeq" id="WP_314510252.1">
    <property type="nucleotide sequence ID" value="NZ_JASJOU010000002.1"/>
</dbReference>
<dbReference type="Gene3D" id="3.90.1720.10">
    <property type="entry name" value="endopeptidase domain like (from Nostoc punctiforme)"/>
    <property type="match status" value="1"/>
</dbReference>
<dbReference type="InterPro" id="IPR051202">
    <property type="entry name" value="Peptidase_C40"/>
</dbReference>
<accession>A0AAE3R4I9</accession>
<keyword evidence="3" id="KW-0378">Hydrolase</keyword>
<comment type="caution">
    <text evidence="7">The sequence shown here is derived from an EMBL/GenBank/DDBJ whole genome shotgun (WGS) entry which is preliminary data.</text>
</comment>
<feature type="signal peptide" evidence="5">
    <location>
        <begin position="1"/>
        <end position="24"/>
    </location>
</feature>
<dbReference type="PANTHER" id="PTHR47053">
    <property type="entry name" value="MUREIN DD-ENDOPEPTIDASE MEPH-RELATED"/>
    <property type="match status" value="1"/>
</dbReference>
<dbReference type="PANTHER" id="PTHR47053:SF1">
    <property type="entry name" value="MUREIN DD-ENDOPEPTIDASE MEPH-RELATED"/>
    <property type="match status" value="1"/>
</dbReference>
<keyword evidence="4" id="KW-0788">Thiol protease</keyword>
<gene>
    <name evidence="7" type="ORF">QNI22_08700</name>
</gene>
<protein>
    <submittedName>
        <fullName evidence="7">C40 family peptidase</fullName>
    </submittedName>
</protein>
<reference evidence="7" key="1">
    <citation type="submission" date="2023-05" db="EMBL/GenBank/DDBJ databases">
        <authorList>
            <person name="Zhang X."/>
        </authorList>
    </citation>
    <scope>NUCLEOTIDE SEQUENCE</scope>
    <source>
        <strain evidence="7">BD1B2-1</strain>
    </source>
</reference>
<comment type="similarity">
    <text evidence="1">Belongs to the peptidase C40 family.</text>
</comment>
<dbReference type="SUPFAM" id="SSF54001">
    <property type="entry name" value="Cysteine proteinases"/>
    <property type="match status" value="1"/>
</dbReference>
<evidence type="ECO:0000256" key="4">
    <source>
        <dbReference type="ARBA" id="ARBA00022807"/>
    </source>
</evidence>
<evidence type="ECO:0000259" key="6">
    <source>
        <dbReference type="PROSITE" id="PS51935"/>
    </source>
</evidence>
<keyword evidence="5" id="KW-0732">Signal</keyword>
<dbReference type="Proteomes" id="UP001232063">
    <property type="component" value="Unassembled WGS sequence"/>
</dbReference>
<organism evidence="7 8">
    <name type="scientific">Xanthocytophaga agilis</name>
    <dbReference type="NCBI Taxonomy" id="3048010"/>
    <lineage>
        <taxon>Bacteria</taxon>
        <taxon>Pseudomonadati</taxon>
        <taxon>Bacteroidota</taxon>
        <taxon>Cytophagia</taxon>
        <taxon>Cytophagales</taxon>
        <taxon>Rhodocytophagaceae</taxon>
        <taxon>Xanthocytophaga</taxon>
    </lineage>
</organism>
<evidence type="ECO:0000256" key="1">
    <source>
        <dbReference type="ARBA" id="ARBA00007074"/>
    </source>
</evidence>
<evidence type="ECO:0000256" key="2">
    <source>
        <dbReference type="ARBA" id="ARBA00022670"/>
    </source>
</evidence>
<evidence type="ECO:0000256" key="3">
    <source>
        <dbReference type="ARBA" id="ARBA00022801"/>
    </source>
</evidence>
<dbReference type="AlphaFoldDB" id="A0AAE3R4I9"/>
<dbReference type="InterPro" id="IPR000064">
    <property type="entry name" value="NLP_P60_dom"/>
</dbReference>
<dbReference type="PROSITE" id="PS51935">
    <property type="entry name" value="NLPC_P60"/>
    <property type="match status" value="1"/>
</dbReference>
<sequence length="174" mass="19511">MKTLQSLLLSHILFFTLMSGIAQNSDKYHYNQVYDYSGSDIVPYNYNADELTKLAKSFIGVPYIAEGKEPSGFDCSGFTFYVYKQFGIYLPYFSSEQGSIGSQVYMEEAQPGDLIFFTGSDPYTSTVGHVGIVVSKKGEKLAWVHATTSKGVRMDTMANTYYKARFLAIRRVAN</sequence>
<keyword evidence="8" id="KW-1185">Reference proteome</keyword>
<dbReference type="GO" id="GO:0006508">
    <property type="term" value="P:proteolysis"/>
    <property type="evidence" value="ECO:0007669"/>
    <property type="project" value="UniProtKB-KW"/>
</dbReference>